<feature type="domain" description="CCDC93 N-terminal" evidence="4">
    <location>
        <begin position="7"/>
        <end position="98"/>
    </location>
</feature>
<dbReference type="AlphaFoldDB" id="A0A1S2Z919"/>
<dbReference type="STRING" id="3827.A0A1S2Z919"/>
<dbReference type="KEGG" id="cam:101496101"/>
<evidence type="ECO:0000256" key="1">
    <source>
        <dbReference type="ARBA" id="ARBA00007219"/>
    </source>
</evidence>
<evidence type="ECO:0000259" key="4">
    <source>
        <dbReference type="Pfam" id="PF21673"/>
    </source>
</evidence>
<gene>
    <name evidence="6" type="primary">LOC101496101</name>
</gene>
<evidence type="ECO:0000259" key="3">
    <source>
        <dbReference type="Pfam" id="PF09762"/>
    </source>
</evidence>
<dbReference type="InterPro" id="IPR019159">
    <property type="entry name" value="CCDC93_CC"/>
</dbReference>
<dbReference type="RefSeq" id="XP_004517225.2">
    <property type="nucleotide sequence ID" value="XM_004517168.3"/>
</dbReference>
<dbReference type="GO" id="GO:0006893">
    <property type="term" value="P:Golgi to plasma membrane transport"/>
    <property type="evidence" value="ECO:0007669"/>
    <property type="project" value="TreeGrafter"/>
</dbReference>
<dbReference type="InterPro" id="IPR048747">
    <property type="entry name" value="CCDC93_N"/>
</dbReference>
<accession>A0A1S2Z919</accession>
<dbReference type="eggNOG" id="KOG2701">
    <property type="taxonomic scope" value="Eukaryota"/>
</dbReference>
<dbReference type="GeneID" id="101496101"/>
<evidence type="ECO:0000256" key="2">
    <source>
        <dbReference type="ARBA" id="ARBA00023054"/>
    </source>
</evidence>
<proteinExistence type="inferred from homology"/>
<dbReference type="PANTHER" id="PTHR16441">
    <property type="entry name" value="FIDIPIDINE"/>
    <property type="match status" value="1"/>
</dbReference>
<comment type="similarity">
    <text evidence="1">Belongs to the CCDC93 family.</text>
</comment>
<dbReference type="Pfam" id="PF09762">
    <property type="entry name" value="CCDC93_CC"/>
    <property type="match status" value="1"/>
</dbReference>
<dbReference type="PaxDb" id="3827-XP_004517225.1"/>
<dbReference type="Pfam" id="PF21673">
    <property type="entry name" value="CCDC93_N"/>
    <property type="match status" value="1"/>
</dbReference>
<dbReference type="Proteomes" id="UP000087171">
    <property type="component" value="Unplaced"/>
</dbReference>
<organism evidence="5 6">
    <name type="scientific">Cicer arietinum</name>
    <name type="common">Chickpea</name>
    <name type="synonym">Garbanzo</name>
    <dbReference type="NCBI Taxonomy" id="3827"/>
    <lineage>
        <taxon>Eukaryota</taxon>
        <taxon>Viridiplantae</taxon>
        <taxon>Streptophyta</taxon>
        <taxon>Embryophyta</taxon>
        <taxon>Tracheophyta</taxon>
        <taxon>Spermatophyta</taxon>
        <taxon>Magnoliopsida</taxon>
        <taxon>eudicotyledons</taxon>
        <taxon>Gunneridae</taxon>
        <taxon>Pentapetalae</taxon>
        <taxon>rosids</taxon>
        <taxon>fabids</taxon>
        <taxon>Fabales</taxon>
        <taxon>Fabaceae</taxon>
        <taxon>Papilionoideae</taxon>
        <taxon>50 kb inversion clade</taxon>
        <taxon>NPAAA clade</taxon>
        <taxon>Hologalegina</taxon>
        <taxon>IRL clade</taxon>
        <taxon>Cicereae</taxon>
        <taxon>Cicer</taxon>
    </lineage>
</organism>
<name>A0A1S2Z919_CICAR</name>
<evidence type="ECO:0000313" key="6">
    <source>
        <dbReference type="RefSeq" id="XP_004517225.2"/>
    </source>
</evidence>
<keyword evidence="2" id="KW-0175">Coiled coil</keyword>
<dbReference type="OrthoDB" id="16092at2759"/>
<dbReference type="InterPro" id="IPR039116">
    <property type="entry name" value="CCDC93"/>
</dbReference>
<reference evidence="6" key="1">
    <citation type="submission" date="2025-08" db="UniProtKB">
        <authorList>
            <consortium name="RefSeq"/>
        </authorList>
    </citation>
    <scope>IDENTIFICATION</scope>
    <source>
        <tissue evidence="6">Etiolated seedlings</tissue>
    </source>
</reference>
<sequence length="284" mass="32648">MEKSDKHSIVDQILDQLYTVGYVDATDSDAPPSQKIAAALSWIISALNTNTIYDDNNTQCIEESLRLIGCPYSLRSSHIQDLDTDSLFPVIQWLTSNLKSTQQHRCFSEVCHDEDTTIENEDEPNTTSINTLSHNLDDLNHQKMNVVEKLDQLRERINKEGADSAVQKLYTLMMSLKDLERKENHFLFDRDSKHSELQAVISALEIKIANDRNDSKSLTDGLHHSFSESLERVNLMKKELAARLRDVVAVRRRIDDLPCQSEIVQYVCFFYLSLIHDFHCLYTL</sequence>
<protein>
    <submittedName>
        <fullName evidence="6">Coiled-coil domain-containing protein 93-like</fullName>
    </submittedName>
</protein>
<evidence type="ECO:0000313" key="5">
    <source>
        <dbReference type="Proteomes" id="UP000087171"/>
    </source>
</evidence>
<feature type="domain" description="CCDC93 coiled-coil" evidence="3">
    <location>
        <begin position="126"/>
        <end position="266"/>
    </location>
</feature>
<keyword evidence="5" id="KW-1185">Reference proteome</keyword>
<dbReference type="PANTHER" id="PTHR16441:SF0">
    <property type="entry name" value="COILED-COIL DOMAIN-CONTAINING PROTEIN 93"/>
    <property type="match status" value="1"/>
</dbReference>